<sequence>MRARLASLACLLALLGCAGTSEEWLGLPRLRQVLPDLSWQDVAQRLPFPTEEEEVSASGNRVIRVWVGRRAHHAILLQELGTRRLWRTASGIVIATDGGRVVATSGLRDMLVATRFDGPDPLDSPGALLGPAVQARRMIDLMRPDRNPEGMRFGISVECRLQGRPTEENPEVLLVTERCRAPGEGRFTNRYWVTAADGQVLRAEQWVGADVPTLALEFAFTPAS</sequence>
<evidence type="ECO:0000313" key="2">
    <source>
        <dbReference type="EMBL" id="MCO6414740.1"/>
    </source>
</evidence>
<dbReference type="InterPro" id="IPR023373">
    <property type="entry name" value="YmcC_sf"/>
</dbReference>
<name>A0ABT1CYK2_9PROT</name>
<keyword evidence="3" id="KW-1185">Reference proteome</keyword>
<feature type="chain" id="PRO_5046231399" evidence="1">
    <location>
        <begin position="19"/>
        <end position="224"/>
    </location>
</feature>
<reference evidence="2 3" key="1">
    <citation type="submission" date="2021-12" db="EMBL/GenBank/DDBJ databases">
        <title>Siccirubricoccus leaddurans sp. nov., a high concentration Zn2+ tolerance bacterium.</title>
        <authorList>
            <person name="Cao Y."/>
        </authorList>
    </citation>
    <scope>NUCLEOTIDE SEQUENCE [LARGE SCALE GENOMIC DNA]</scope>
    <source>
        <strain evidence="2 3">KC 17139</strain>
    </source>
</reference>
<dbReference type="SUPFAM" id="SSF159270">
    <property type="entry name" value="YmcC-like"/>
    <property type="match status" value="1"/>
</dbReference>
<keyword evidence="1" id="KW-0732">Signal</keyword>
<dbReference type="PROSITE" id="PS51257">
    <property type="entry name" value="PROKAR_LIPOPROTEIN"/>
    <property type="match status" value="1"/>
</dbReference>
<feature type="signal peptide" evidence="1">
    <location>
        <begin position="1"/>
        <end position="18"/>
    </location>
</feature>
<dbReference type="Gene3D" id="2.40.360.10">
    <property type="entry name" value="YmcC-like"/>
    <property type="match status" value="1"/>
</dbReference>
<dbReference type="InterPro" id="IPR021308">
    <property type="entry name" value="GfcB"/>
</dbReference>
<accession>A0ABT1CYK2</accession>
<organism evidence="2 3">
    <name type="scientific">Siccirubricoccus soli</name>
    <dbReference type="NCBI Taxonomy" id="2899147"/>
    <lineage>
        <taxon>Bacteria</taxon>
        <taxon>Pseudomonadati</taxon>
        <taxon>Pseudomonadota</taxon>
        <taxon>Alphaproteobacteria</taxon>
        <taxon>Acetobacterales</taxon>
        <taxon>Roseomonadaceae</taxon>
        <taxon>Siccirubricoccus</taxon>
    </lineage>
</organism>
<proteinExistence type="predicted"/>
<gene>
    <name evidence="2" type="ORF">JYK14_00905</name>
</gene>
<comment type="caution">
    <text evidence="2">The sequence shown here is derived from an EMBL/GenBank/DDBJ whole genome shotgun (WGS) entry which is preliminary data.</text>
</comment>
<evidence type="ECO:0000313" key="3">
    <source>
        <dbReference type="Proteomes" id="UP001523392"/>
    </source>
</evidence>
<evidence type="ECO:0000256" key="1">
    <source>
        <dbReference type="SAM" id="SignalP"/>
    </source>
</evidence>
<dbReference type="RefSeq" id="WP_252951328.1">
    <property type="nucleotide sequence ID" value="NZ_JAFIRR010000006.1"/>
</dbReference>
<protein>
    <submittedName>
        <fullName evidence="2">YjbF family lipoprotein</fullName>
    </submittedName>
</protein>
<dbReference type="EMBL" id="JAFIRR010000006">
    <property type="protein sequence ID" value="MCO6414740.1"/>
    <property type="molecule type" value="Genomic_DNA"/>
</dbReference>
<keyword evidence="2" id="KW-0449">Lipoprotein</keyword>
<dbReference type="Proteomes" id="UP001523392">
    <property type="component" value="Unassembled WGS sequence"/>
</dbReference>
<dbReference type="Pfam" id="PF11102">
    <property type="entry name" value="YjbF"/>
    <property type="match status" value="1"/>
</dbReference>